<gene>
    <name evidence="1" type="ORF">Ddye_027356</name>
</gene>
<keyword evidence="2" id="KW-1185">Reference proteome</keyword>
<proteinExistence type="predicted"/>
<comment type="caution">
    <text evidence="1">The sequence shown here is derived from an EMBL/GenBank/DDBJ whole genome shotgun (WGS) entry which is preliminary data.</text>
</comment>
<sequence>MTVVIRLILFGEFVRTDAVPRTLFSEPSVEQIENDIDGILTIFYQKYWGTIGKSITKAFLRCLNDEESLVIVNSTLITLISKLQQGESLTDFFPISLCNVIYKIVAKH</sequence>
<accession>A0AAD9TPK9</accession>
<protein>
    <submittedName>
        <fullName evidence="1">Uncharacterized protein</fullName>
    </submittedName>
</protein>
<evidence type="ECO:0000313" key="1">
    <source>
        <dbReference type="EMBL" id="KAK2639561.1"/>
    </source>
</evidence>
<dbReference type="AlphaFoldDB" id="A0AAD9TPK9"/>
<organism evidence="1 2">
    <name type="scientific">Dipteronia dyeriana</name>
    <dbReference type="NCBI Taxonomy" id="168575"/>
    <lineage>
        <taxon>Eukaryota</taxon>
        <taxon>Viridiplantae</taxon>
        <taxon>Streptophyta</taxon>
        <taxon>Embryophyta</taxon>
        <taxon>Tracheophyta</taxon>
        <taxon>Spermatophyta</taxon>
        <taxon>Magnoliopsida</taxon>
        <taxon>eudicotyledons</taxon>
        <taxon>Gunneridae</taxon>
        <taxon>Pentapetalae</taxon>
        <taxon>rosids</taxon>
        <taxon>malvids</taxon>
        <taxon>Sapindales</taxon>
        <taxon>Sapindaceae</taxon>
        <taxon>Hippocastanoideae</taxon>
        <taxon>Acereae</taxon>
        <taxon>Dipteronia</taxon>
    </lineage>
</organism>
<dbReference type="Proteomes" id="UP001280121">
    <property type="component" value="Unassembled WGS sequence"/>
</dbReference>
<dbReference type="EMBL" id="JANJYI010000008">
    <property type="protein sequence ID" value="KAK2639561.1"/>
    <property type="molecule type" value="Genomic_DNA"/>
</dbReference>
<name>A0AAD9TPK9_9ROSI</name>
<reference evidence="1" key="1">
    <citation type="journal article" date="2023" name="Plant J.">
        <title>Genome sequences and population genomics provide insights into the demographic history, inbreeding, and mutation load of two 'living fossil' tree species of Dipteronia.</title>
        <authorList>
            <person name="Feng Y."/>
            <person name="Comes H.P."/>
            <person name="Chen J."/>
            <person name="Zhu S."/>
            <person name="Lu R."/>
            <person name="Zhang X."/>
            <person name="Li P."/>
            <person name="Qiu J."/>
            <person name="Olsen K.M."/>
            <person name="Qiu Y."/>
        </authorList>
    </citation>
    <scope>NUCLEOTIDE SEQUENCE</scope>
    <source>
        <strain evidence="1">KIB01</strain>
    </source>
</reference>
<evidence type="ECO:0000313" key="2">
    <source>
        <dbReference type="Proteomes" id="UP001280121"/>
    </source>
</evidence>